<keyword evidence="4" id="KW-0812">Transmembrane</keyword>
<keyword evidence="2" id="KW-0238">DNA-binding</keyword>
<dbReference type="InterPro" id="IPR009057">
    <property type="entry name" value="Homeodomain-like_sf"/>
</dbReference>
<accession>A0A6P0UMQ1</accession>
<keyword evidence="4" id="KW-1133">Transmembrane helix</keyword>
<comment type="caution">
    <text evidence="6">The sequence shown here is derived from an EMBL/GenBank/DDBJ whole genome shotgun (WGS) entry which is preliminary data.</text>
</comment>
<reference evidence="6 7" key="1">
    <citation type="submission" date="2020-01" db="EMBL/GenBank/DDBJ databases">
        <title>Leptobacterium flavescens.</title>
        <authorList>
            <person name="Wang G."/>
        </authorList>
    </citation>
    <scope>NUCLEOTIDE SEQUENCE [LARGE SCALE GENOMIC DNA]</scope>
    <source>
        <strain evidence="6 7">KCTC 22160</strain>
    </source>
</reference>
<sequence length="362" mass="42476">MNNAFPDQIYNGIILCLSIQLILIGVFKILKREKRALMLGIFCLLLGLGFFNNLFWNYVKVNAFLTILIGGGKDVLFGPLLFLYIALLNESRGSNRFILSHLSGPLLVHLFYIGIKVLFKEFYIENYFVVVNILATFKLFFLIYFLFLGILLFRKELNDSLKPDVRKRYKIFYFGLNAYFLVLAVYAISTNFFFNMGDFFLFLSRYFFIPVSLIVNTYVVLFALTESKRFRALFVKNKLFKEDRYIDEDHDISRVFHKSFYEDKIFREPGLTIDKAAQELEVSKNVLRIYLKQEYDTNFKEFINKLRVEEFKELLGQESNRSYSLVGISSMVGFQSNATFFRVFKQLEGMTPKEYQNKLGSA</sequence>
<organism evidence="6 7">
    <name type="scientific">Leptobacterium flavescens</name>
    <dbReference type="NCBI Taxonomy" id="472055"/>
    <lineage>
        <taxon>Bacteria</taxon>
        <taxon>Pseudomonadati</taxon>
        <taxon>Bacteroidota</taxon>
        <taxon>Flavobacteriia</taxon>
        <taxon>Flavobacteriales</taxon>
        <taxon>Flavobacteriaceae</taxon>
        <taxon>Leptobacterium</taxon>
    </lineage>
</organism>
<dbReference type="InterPro" id="IPR018060">
    <property type="entry name" value="HTH_AraC"/>
</dbReference>
<dbReference type="Proteomes" id="UP000468581">
    <property type="component" value="Unassembled WGS sequence"/>
</dbReference>
<feature type="transmembrane region" description="Helical" evidence="4">
    <location>
        <begin position="174"/>
        <end position="194"/>
    </location>
</feature>
<keyword evidence="3" id="KW-0804">Transcription</keyword>
<keyword evidence="1" id="KW-0805">Transcription regulation</keyword>
<dbReference type="PANTHER" id="PTHR43280:SF28">
    <property type="entry name" value="HTH-TYPE TRANSCRIPTIONAL ACTIVATOR RHAS"/>
    <property type="match status" value="1"/>
</dbReference>
<dbReference type="GO" id="GO:0003700">
    <property type="term" value="F:DNA-binding transcription factor activity"/>
    <property type="evidence" value="ECO:0007669"/>
    <property type="project" value="InterPro"/>
</dbReference>
<dbReference type="PROSITE" id="PS01124">
    <property type="entry name" value="HTH_ARAC_FAMILY_2"/>
    <property type="match status" value="1"/>
</dbReference>
<feature type="transmembrane region" description="Helical" evidence="4">
    <location>
        <begin position="127"/>
        <end position="153"/>
    </location>
</feature>
<evidence type="ECO:0000256" key="1">
    <source>
        <dbReference type="ARBA" id="ARBA00023015"/>
    </source>
</evidence>
<gene>
    <name evidence="6" type="ORF">GWK08_09840</name>
</gene>
<dbReference type="SUPFAM" id="SSF46689">
    <property type="entry name" value="Homeodomain-like"/>
    <property type="match status" value="1"/>
</dbReference>
<evidence type="ECO:0000256" key="4">
    <source>
        <dbReference type="SAM" id="Phobius"/>
    </source>
</evidence>
<feature type="transmembrane region" description="Helical" evidence="4">
    <location>
        <begin position="62"/>
        <end position="85"/>
    </location>
</feature>
<feature type="transmembrane region" description="Helical" evidence="4">
    <location>
        <begin position="37"/>
        <end position="56"/>
    </location>
</feature>
<dbReference type="EMBL" id="JAABOO010000002">
    <property type="protein sequence ID" value="NER13740.1"/>
    <property type="molecule type" value="Genomic_DNA"/>
</dbReference>
<feature type="transmembrane region" description="Helical" evidence="4">
    <location>
        <begin position="12"/>
        <end position="30"/>
    </location>
</feature>
<keyword evidence="7" id="KW-1185">Reference proteome</keyword>
<dbReference type="RefSeq" id="WP_163606854.1">
    <property type="nucleotide sequence ID" value="NZ_JAABOO010000002.1"/>
</dbReference>
<evidence type="ECO:0000259" key="5">
    <source>
        <dbReference type="PROSITE" id="PS01124"/>
    </source>
</evidence>
<evidence type="ECO:0000313" key="6">
    <source>
        <dbReference type="EMBL" id="NER13740.1"/>
    </source>
</evidence>
<dbReference type="Gene3D" id="1.10.10.60">
    <property type="entry name" value="Homeodomain-like"/>
    <property type="match status" value="2"/>
</dbReference>
<evidence type="ECO:0000313" key="7">
    <source>
        <dbReference type="Proteomes" id="UP000468581"/>
    </source>
</evidence>
<feature type="domain" description="HTH araC/xylS-type" evidence="5">
    <location>
        <begin position="250"/>
        <end position="358"/>
    </location>
</feature>
<dbReference type="GO" id="GO:0043565">
    <property type="term" value="F:sequence-specific DNA binding"/>
    <property type="evidence" value="ECO:0007669"/>
    <property type="project" value="InterPro"/>
</dbReference>
<proteinExistence type="predicted"/>
<dbReference type="AlphaFoldDB" id="A0A6P0UMQ1"/>
<name>A0A6P0UMQ1_9FLAO</name>
<keyword evidence="4" id="KW-0472">Membrane</keyword>
<feature type="transmembrane region" description="Helical" evidence="4">
    <location>
        <begin position="206"/>
        <end position="224"/>
    </location>
</feature>
<dbReference type="Pfam" id="PF12833">
    <property type="entry name" value="HTH_18"/>
    <property type="match status" value="1"/>
</dbReference>
<dbReference type="PANTHER" id="PTHR43280">
    <property type="entry name" value="ARAC-FAMILY TRANSCRIPTIONAL REGULATOR"/>
    <property type="match status" value="1"/>
</dbReference>
<protein>
    <submittedName>
        <fullName evidence="6">Helix-turn-helix domain-containing protein</fullName>
    </submittedName>
</protein>
<evidence type="ECO:0000256" key="3">
    <source>
        <dbReference type="ARBA" id="ARBA00023163"/>
    </source>
</evidence>
<feature type="transmembrane region" description="Helical" evidence="4">
    <location>
        <begin position="97"/>
        <end position="115"/>
    </location>
</feature>
<evidence type="ECO:0000256" key="2">
    <source>
        <dbReference type="ARBA" id="ARBA00023125"/>
    </source>
</evidence>
<dbReference type="SMART" id="SM00342">
    <property type="entry name" value="HTH_ARAC"/>
    <property type="match status" value="1"/>
</dbReference>